<evidence type="ECO:0000256" key="4">
    <source>
        <dbReference type="ARBA" id="ARBA00004613"/>
    </source>
</evidence>
<dbReference type="Gene3D" id="3.40.630.10">
    <property type="entry name" value="Zn peptidases"/>
    <property type="match status" value="1"/>
</dbReference>
<feature type="domain" description="Peptidase M28" evidence="23">
    <location>
        <begin position="274"/>
        <end position="461"/>
    </location>
</feature>
<dbReference type="Pfam" id="PF04389">
    <property type="entry name" value="Peptidase_M28"/>
    <property type="match status" value="1"/>
</dbReference>
<evidence type="ECO:0000313" key="25">
    <source>
        <dbReference type="Proteomes" id="UP000518300"/>
    </source>
</evidence>
<dbReference type="RefSeq" id="WP_169349441.1">
    <property type="nucleotide sequence ID" value="NZ_JABBJJ010000231.1"/>
</dbReference>
<comment type="caution">
    <text evidence="24">The sequence shown here is derived from an EMBL/GenBank/DDBJ whole genome shotgun (WGS) entry which is preliminary data.</text>
</comment>
<evidence type="ECO:0000256" key="16">
    <source>
        <dbReference type="ARBA" id="ARBA00023145"/>
    </source>
</evidence>
<dbReference type="InterPro" id="IPR039866">
    <property type="entry name" value="CPQ"/>
</dbReference>
<feature type="compositionally biased region" description="Low complexity" evidence="21">
    <location>
        <begin position="488"/>
        <end position="499"/>
    </location>
</feature>
<evidence type="ECO:0000256" key="5">
    <source>
        <dbReference type="ARBA" id="ARBA00014116"/>
    </source>
</evidence>
<dbReference type="SUPFAM" id="SSF53187">
    <property type="entry name" value="Zn-dependent exopeptidases"/>
    <property type="match status" value="1"/>
</dbReference>
<dbReference type="GO" id="GO:0046872">
    <property type="term" value="F:metal ion binding"/>
    <property type="evidence" value="ECO:0007669"/>
    <property type="project" value="UniProtKB-KW"/>
</dbReference>
<keyword evidence="11 24" id="KW-0378">Hydrolase</keyword>
<evidence type="ECO:0000256" key="17">
    <source>
        <dbReference type="ARBA" id="ARBA00023180"/>
    </source>
</evidence>
<evidence type="ECO:0000313" key="24">
    <source>
        <dbReference type="EMBL" id="NMO20219.1"/>
    </source>
</evidence>
<evidence type="ECO:0000256" key="1">
    <source>
        <dbReference type="ARBA" id="ARBA00004240"/>
    </source>
</evidence>
<evidence type="ECO:0000256" key="6">
    <source>
        <dbReference type="ARBA" id="ARBA00022525"/>
    </source>
</evidence>
<keyword evidence="9" id="KW-0479">Metal-binding</keyword>
<evidence type="ECO:0000256" key="13">
    <source>
        <dbReference type="ARBA" id="ARBA00022833"/>
    </source>
</evidence>
<keyword evidence="25" id="KW-1185">Reference proteome</keyword>
<comment type="subunit">
    <text evidence="19">Homodimer. The monomeric form is inactive while the homodimer is active.</text>
</comment>
<proteinExistence type="predicted"/>
<evidence type="ECO:0000256" key="22">
    <source>
        <dbReference type="SAM" id="SignalP"/>
    </source>
</evidence>
<evidence type="ECO:0000256" key="20">
    <source>
        <dbReference type="ARBA" id="ARBA00033328"/>
    </source>
</evidence>
<feature type="chain" id="PRO_5032792677" description="Carboxypeptidase Q" evidence="22">
    <location>
        <begin position="24"/>
        <end position="499"/>
    </location>
</feature>
<dbReference type="PANTHER" id="PTHR12053">
    <property type="entry name" value="PROTEASE FAMILY M28 PLASMA GLUTAMATE CARBOXYPEPTIDASE-RELATED"/>
    <property type="match status" value="1"/>
</dbReference>
<sequence>MPVSTFVLPASLALQLVSGAAPAAKPASSPASVKPAATAKATPVYSQAVAEKLIGPALTEGHAYARLAELTDGIGPRLSGSEGAAAAVQWAMRGFKADGVKAWTEPVKVPRWVRGEERGEVLATERTRAHPLSLIALGGSAPTAPEGLTAEVVEVTSLEQLAALGDSVKGKIVFFNHTMSVPADYGRFAGLRGRGPAAAVKAGAAGVLVRSLATASLRTPHTGSTRFEPNGPKLPAAAVATEDAELLHRLLANGPVRVKMVLGCSELPEVESHNVIAEVKGREKPQEIVLISAHLDSWDVGTGAHDDGAGVAMVMEAARLIAKLPQAPRRTVRVVLFMNEEHGLHGARAYAEAHAAELPRHVAAMEMDAGGFKPVAVSLRAGAGGQDLVRPWLPPLVALGAANFSAREAGGADLSPMAPARVPFFGVEVDSSRYFDYHHTMADTLDKVDPQDLARSTAAVAWMTYAMAEMPTTLARPEAPATPPGAPAPAATQPKATGH</sequence>
<reference evidence="24 25" key="1">
    <citation type="submission" date="2020-04" db="EMBL/GenBank/DDBJ databases">
        <title>Draft genome of Pyxidicoccus fallax type strain.</title>
        <authorList>
            <person name="Whitworth D.E."/>
        </authorList>
    </citation>
    <scope>NUCLEOTIDE SEQUENCE [LARGE SCALE GENOMIC DNA]</scope>
    <source>
        <strain evidence="24 25">DSM 14698</strain>
    </source>
</reference>
<gene>
    <name evidence="24" type="ORF">HG543_35970</name>
</gene>
<feature type="region of interest" description="Disordered" evidence="21">
    <location>
        <begin position="475"/>
        <end position="499"/>
    </location>
</feature>
<feature type="signal peptide" evidence="22">
    <location>
        <begin position="1"/>
        <end position="23"/>
    </location>
</feature>
<dbReference type="EMBL" id="JABBJJ010000231">
    <property type="protein sequence ID" value="NMO20219.1"/>
    <property type="molecule type" value="Genomic_DNA"/>
</dbReference>
<evidence type="ECO:0000259" key="23">
    <source>
        <dbReference type="Pfam" id="PF04389"/>
    </source>
</evidence>
<name>A0A848LRB2_9BACT</name>
<evidence type="ECO:0000256" key="19">
    <source>
        <dbReference type="ARBA" id="ARBA00025833"/>
    </source>
</evidence>
<evidence type="ECO:0000256" key="8">
    <source>
        <dbReference type="ARBA" id="ARBA00022670"/>
    </source>
</evidence>
<dbReference type="InterPro" id="IPR007484">
    <property type="entry name" value="Peptidase_M28"/>
</dbReference>
<dbReference type="GO" id="GO:0070573">
    <property type="term" value="F:metallodipeptidase activity"/>
    <property type="evidence" value="ECO:0007669"/>
    <property type="project" value="InterPro"/>
</dbReference>
<protein>
    <recommendedName>
        <fullName evidence="5">Carboxypeptidase Q</fullName>
    </recommendedName>
    <alternativeName>
        <fullName evidence="20">Plasma glutamate carboxypeptidase</fullName>
    </alternativeName>
</protein>
<dbReference type="Proteomes" id="UP000518300">
    <property type="component" value="Unassembled WGS sequence"/>
</dbReference>
<evidence type="ECO:0000256" key="3">
    <source>
        <dbReference type="ARBA" id="ARBA00004555"/>
    </source>
</evidence>
<evidence type="ECO:0000256" key="7">
    <source>
        <dbReference type="ARBA" id="ARBA00022645"/>
    </source>
</evidence>
<evidence type="ECO:0000256" key="9">
    <source>
        <dbReference type="ARBA" id="ARBA00022723"/>
    </source>
</evidence>
<evidence type="ECO:0000256" key="12">
    <source>
        <dbReference type="ARBA" id="ARBA00022824"/>
    </source>
</evidence>
<dbReference type="SUPFAM" id="SSF52025">
    <property type="entry name" value="PA domain"/>
    <property type="match status" value="1"/>
</dbReference>
<dbReference type="Gene3D" id="3.50.30.30">
    <property type="match status" value="1"/>
</dbReference>
<keyword evidence="14" id="KW-0333">Golgi apparatus</keyword>
<dbReference type="GO" id="GO:0005576">
    <property type="term" value="C:extracellular region"/>
    <property type="evidence" value="ECO:0007669"/>
    <property type="project" value="UniProtKB-SubCell"/>
</dbReference>
<keyword evidence="15" id="KW-0482">Metalloprotease</keyword>
<evidence type="ECO:0000256" key="21">
    <source>
        <dbReference type="SAM" id="MobiDB-lite"/>
    </source>
</evidence>
<keyword evidence="17" id="KW-0325">Glycoprotein</keyword>
<dbReference type="GO" id="GO:0005764">
    <property type="term" value="C:lysosome"/>
    <property type="evidence" value="ECO:0007669"/>
    <property type="project" value="UniProtKB-SubCell"/>
</dbReference>
<keyword evidence="6" id="KW-0964">Secreted</keyword>
<keyword evidence="13" id="KW-0862">Zinc</keyword>
<keyword evidence="18" id="KW-0458">Lysosome</keyword>
<comment type="subcellular location">
    <subcellularLocation>
        <location evidence="1">Endoplasmic reticulum</location>
    </subcellularLocation>
    <subcellularLocation>
        <location evidence="3">Golgi apparatus</location>
    </subcellularLocation>
    <subcellularLocation>
        <location evidence="2">Lysosome</location>
    </subcellularLocation>
    <subcellularLocation>
        <location evidence="4">Secreted</location>
    </subcellularLocation>
</comment>
<evidence type="ECO:0000256" key="11">
    <source>
        <dbReference type="ARBA" id="ARBA00022801"/>
    </source>
</evidence>
<keyword evidence="8" id="KW-0645">Protease</keyword>
<evidence type="ECO:0000256" key="10">
    <source>
        <dbReference type="ARBA" id="ARBA00022729"/>
    </source>
</evidence>
<evidence type="ECO:0000256" key="18">
    <source>
        <dbReference type="ARBA" id="ARBA00023228"/>
    </source>
</evidence>
<evidence type="ECO:0000256" key="14">
    <source>
        <dbReference type="ARBA" id="ARBA00023034"/>
    </source>
</evidence>
<dbReference type="GO" id="GO:0004180">
    <property type="term" value="F:carboxypeptidase activity"/>
    <property type="evidence" value="ECO:0007669"/>
    <property type="project" value="UniProtKB-KW"/>
</dbReference>
<dbReference type="InterPro" id="IPR046450">
    <property type="entry name" value="PA_dom_sf"/>
</dbReference>
<dbReference type="PANTHER" id="PTHR12053:SF3">
    <property type="entry name" value="CARBOXYPEPTIDASE Q"/>
    <property type="match status" value="1"/>
</dbReference>
<evidence type="ECO:0000256" key="15">
    <source>
        <dbReference type="ARBA" id="ARBA00023049"/>
    </source>
</evidence>
<evidence type="ECO:0000256" key="2">
    <source>
        <dbReference type="ARBA" id="ARBA00004371"/>
    </source>
</evidence>
<keyword evidence="10 22" id="KW-0732">Signal</keyword>
<keyword evidence="12" id="KW-0256">Endoplasmic reticulum</keyword>
<dbReference type="GO" id="GO:0006508">
    <property type="term" value="P:proteolysis"/>
    <property type="evidence" value="ECO:0007669"/>
    <property type="project" value="UniProtKB-KW"/>
</dbReference>
<accession>A0A848LRB2</accession>
<dbReference type="AlphaFoldDB" id="A0A848LRB2"/>
<keyword evidence="16" id="KW-0865">Zymogen</keyword>
<organism evidence="24 25">
    <name type="scientific">Pyxidicoccus fallax</name>
    <dbReference type="NCBI Taxonomy" id="394095"/>
    <lineage>
        <taxon>Bacteria</taxon>
        <taxon>Pseudomonadati</taxon>
        <taxon>Myxococcota</taxon>
        <taxon>Myxococcia</taxon>
        <taxon>Myxococcales</taxon>
        <taxon>Cystobacterineae</taxon>
        <taxon>Myxococcaceae</taxon>
        <taxon>Pyxidicoccus</taxon>
    </lineage>
</organism>
<keyword evidence="7" id="KW-0121">Carboxypeptidase</keyword>